<organism evidence="1 2">
    <name type="scientific">Candidatus Syntrophosphaera thermopropionivorans</name>
    <dbReference type="NCBI Taxonomy" id="2593015"/>
    <lineage>
        <taxon>Bacteria</taxon>
        <taxon>Pseudomonadati</taxon>
        <taxon>Candidatus Cloacimonadota</taxon>
        <taxon>Candidatus Cloacimonadia</taxon>
        <taxon>Candidatus Cloacimonadales</taxon>
        <taxon>Candidatus Cloacimonadaceae</taxon>
        <taxon>Candidatus Syntrophosphaera</taxon>
    </lineage>
</organism>
<keyword evidence="1" id="KW-0067">ATP-binding</keyword>
<protein>
    <submittedName>
        <fullName evidence="1">ABC transporter ATP-binding protein</fullName>
    </submittedName>
</protein>
<accession>A0AC61QK69</accession>
<keyword evidence="1" id="KW-0547">Nucleotide-binding</keyword>
<dbReference type="Proteomes" id="UP000294588">
    <property type="component" value="Unassembled WGS sequence"/>
</dbReference>
<gene>
    <name evidence="1" type="ORF">E0946_02090</name>
</gene>
<sequence>MSLIRAIDVSVEFSGKSILRNINCSLEHNSKIGLIGANGSGKSTLLKVLYGMQTPNSGKVQKAKYCNIAYLPQDYHPLSNRVLIEYIRSARPELLRLEREIERLSEELNKNPDEEIEAELNKVIEQYTYYGGYDFENEIKYVLTSLNLPPESWNRKCGEFSGGEQTRIALANVLLTNGDLIMMDEPTNHLDLEMITWLEKYLQNLKKPFIVVSHDRQFLDNTVKTIWCLRDGQLTITKGNYSTFRKADEIAQLSQARQYEQQKKYIEETENFIRQNIAGNRSNLAKSRLKQLERMEIVKKPSDQKSIKLSIEANKRSGNDIYILENVSYGIPPDKELARDINLTVNYKDRICILGPNGCGKTSLLKVLLQDSDIFSGTLKVGASLDIGYFDQQQNDLDPELTVLDTIWQIIPEATIGYVRSWLARFGFYDDDIDKKVKQLSGGEQSRLYLCRLIHTQPNLLLLDEPTNHLDLQMTESLMEALKNYNGTIIFVTHDRWFMKELTTKFWVFRKLKAENGFYTTIQEYIGNWEEAMNLAFEKPEATKTPPPPRKRKNRINPWHMRSILGEIEESSREYELLIEEMQEIQYELSQSTTYSSPEKVKLLQKQLKELEETMTQLKELIDEMEEKYLELYYQYYDK</sequence>
<dbReference type="EMBL" id="SMOG01000003">
    <property type="protein sequence ID" value="TDF73828.1"/>
    <property type="molecule type" value="Genomic_DNA"/>
</dbReference>
<evidence type="ECO:0000313" key="2">
    <source>
        <dbReference type="Proteomes" id="UP000294588"/>
    </source>
</evidence>
<proteinExistence type="predicted"/>
<keyword evidence="2" id="KW-1185">Reference proteome</keyword>
<evidence type="ECO:0000313" key="1">
    <source>
        <dbReference type="EMBL" id="TDF73828.1"/>
    </source>
</evidence>
<comment type="caution">
    <text evidence="1">The sequence shown here is derived from an EMBL/GenBank/DDBJ whole genome shotgun (WGS) entry which is preliminary data.</text>
</comment>
<reference evidence="1" key="1">
    <citation type="submission" date="2019-03" db="EMBL/GenBank/DDBJ databases">
        <title>Candidatus Syntrophosphaera thermopropionivorans: a novel player in syntrophic propionate oxidation during anaerobic digestion.</title>
        <authorList>
            <person name="Dyksma S."/>
        </authorList>
    </citation>
    <scope>NUCLEOTIDE SEQUENCE</scope>
    <source>
        <strain evidence="1">W5</strain>
    </source>
</reference>
<name>A0AC61QK69_9BACT</name>